<dbReference type="SUPFAM" id="SSF56112">
    <property type="entry name" value="Protein kinase-like (PK-like)"/>
    <property type="match status" value="1"/>
</dbReference>
<feature type="domain" description="Protein kinase" evidence="6">
    <location>
        <begin position="1"/>
        <end position="220"/>
    </location>
</feature>
<dbReference type="InterPro" id="IPR002048">
    <property type="entry name" value="EF_hand_dom"/>
</dbReference>
<comment type="caution">
    <text evidence="8">The sequence shown here is derived from an EMBL/GenBank/DDBJ whole genome shotgun (WGS) entry which is preliminary data.</text>
</comment>
<evidence type="ECO:0000256" key="3">
    <source>
        <dbReference type="ARBA" id="ARBA00022741"/>
    </source>
</evidence>
<sequence length="403" mass="44499">AIEDIEREVELMMLVRGHENIVYLKEAFENEDTVFLVMELLTGGNIYDRYSRSSENLTENDVAHVVTQVLNALAHCHLKGVVMCDVKPDNFLFEQHSPGAQLKAIDFGLSRQFTPGRALRRAAGTAFFVAPEVLRYEYGPESDVWSVGVMAYLLLVGRVPFNGQSEKEVLLNVMRGTGPDYEAPEWRRISPEAQSFVRALLNRDAALRPSACAALSHPWLRNSHTVRGSCFDTPLDSAVVCALDSFARSGRMRKIAVRAMARETAASKLKIVTDLEEQFKHMDADHTEKISLEELKHVIEQSSLKYTDTELRQLLNGLDMDGAGTINYLEFVAAECECCPLTPPLSPYPSPPCPFPSLRTLKGPCEEEAVFPATASARPPSSLQDLPSAVSAGVQRGAPFCPG</sequence>
<keyword evidence="4" id="KW-0418">Kinase</keyword>
<reference evidence="8 9" key="1">
    <citation type="journal article" date="2015" name="Genome Biol. Evol.">
        <title>Comparative Genomics of a Bacterivorous Green Alga Reveals Evolutionary Causalities and Consequences of Phago-Mixotrophic Mode of Nutrition.</title>
        <authorList>
            <person name="Burns J.A."/>
            <person name="Paasch A."/>
            <person name="Narechania A."/>
            <person name="Kim E."/>
        </authorList>
    </citation>
    <scope>NUCLEOTIDE SEQUENCE [LARGE SCALE GENOMIC DNA]</scope>
    <source>
        <strain evidence="8 9">PLY_AMNH</strain>
    </source>
</reference>
<dbReference type="EMBL" id="LGRX02023277">
    <property type="protein sequence ID" value="KAK3254683.1"/>
    <property type="molecule type" value="Genomic_DNA"/>
</dbReference>
<accession>A0AAE0CGK4</accession>
<evidence type="ECO:0000256" key="2">
    <source>
        <dbReference type="ARBA" id="ARBA00022679"/>
    </source>
</evidence>
<dbReference type="SUPFAM" id="SSF47473">
    <property type="entry name" value="EF-hand"/>
    <property type="match status" value="1"/>
</dbReference>
<dbReference type="InterPro" id="IPR000719">
    <property type="entry name" value="Prot_kinase_dom"/>
</dbReference>
<protein>
    <recommendedName>
        <fullName evidence="10">Calmodulin</fullName>
    </recommendedName>
</protein>
<keyword evidence="9" id="KW-1185">Reference proteome</keyword>
<keyword evidence="1" id="KW-0723">Serine/threonine-protein kinase</keyword>
<keyword evidence="2" id="KW-0808">Transferase</keyword>
<keyword evidence="3" id="KW-0547">Nucleotide-binding</keyword>
<dbReference type="Pfam" id="PF13499">
    <property type="entry name" value="EF-hand_7"/>
    <property type="match status" value="1"/>
</dbReference>
<dbReference type="Gene3D" id="1.10.510.10">
    <property type="entry name" value="Transferase(Phosphotransferase) domain 1"/>
    <property type="match status" value="1"/>
</dbReference>
<organism evidence="8 9">
    <name type="scientific">Cymbomonas tetramitiformis</name>
    <dbReference type="NCBI Taxonomy" id="36881"/>
    <lineage>
        <taxon>Eukaryota</taxon>
        <taxon>Viridiplantae</taxon>
        <taxon>Chlorophyta</taxon>
        <taxon>Pyramimonadophyceae</taxon>
        <taxon>Pyramimonadales</taxon>
        <taxon>Pyramimonadaceae</taxon>
        <taxon>Cymbomonas</taxon>
    </lineage>
</organism>
<evidence type="ECO:0000313" key="8">
    <source>
        <dbReference type="EMBL" id="KAK3254683.1"/>
    </source>
</evidence>
<dbReference type="Pfam" id="PF00069">
    <property type="entry name" value="Pkinase"/>
    <property type="match status" value="1"/>
</dbReference>
<dbReference type="GO" id="GO:0005524">
    <property type="term" value="F:ATP binding"/>
    <property type="evidence" value="ECO:0007669"/>
    <property type="project" value="UniProtKB-KW"/>
</dbReference>
<dbReference type="PROSITE" id="PS50011">
    <property type="entry name" value="PROTEIN_KINASE_DOM"/>
    <property type="match status" value="1"/>
</dbReference>
<dbReference type="PANTHER" id="PTHR24349">
    <property type="entry name" value="SERINE/THREONINE-PROTEIN KINASE"/>
    <property type="match status" value="1"/>
</dbReference>
<name>A0AAE0CGK4_9CHLO</name>
<evidence type="ECO:0000313" key="9">
    <source>
        <dbReference type="Proteomes" id="UP001190700"/>
    </source>
</evidence>
<feature type="non-terminal residue" evidence="8">
    <location>
        <position position="1"/>
    </location>
</feature>
<dbReference type="PROSITE" id="PS50222">
    <property type="entry name" value="EF_HAND_2"/>
    <property type="match status" value="1"/>
</dbReference>
<evidence type="ECO:0000256" key="4">
    <source>
        <dbReference type="ARBA" id="ARBA00022777"/>
    </source>
</evidence>
<feature type="domain" description="EF-hand" evidence="7">
    <location>
        <begin position="270"/>
        <end position="305"/>
    </location>
</feature>
<dbReference type="SMART" id="SM00220">
    <property type="entry name" value="S_TKc"/>
    <property type="match status" value="1"/>
</dbReference>
<dbReference type="SMART" id="SM00054">
    <property type="entry name" value="EFh"/>
    <property type="match status" value="2"/>
</dbReference>
<dbReference type="CDD" id="cd00051">
    <property type="entry name" value="EFh"/>
    <property type="match status" value="1"/>
</dbReference>
<proteinExistence type="predicted"/>
<dbReference type="Gene3D" id="1.10.238.10">
    <property type="entry name" value="EF-hand"/>
    <property type="match status" value="1"/>
</dbReference>
<dbReference type="InterPro" id="IPR050205">
    <property type="entry name" value="CDPK_Ser/Thr_kinases"/>
</dbReference>
<evidence type="ECO:0000259" key="6">
    <source>
        <dbReference type="PROSITE" id="PS50011"/>
    </source>
</evidence>
<evidence type="ECO:0000256" key="5">
    <source>
        <dbReference type="ARBA" id="ARBA00022840"/>
    </source>
</evidence>
<keyword evidence="5" id="KW-0067">ATP-binding</keyword>
<dbReference type="GO" id="GO:0005509">
    <property type="term" value="F:calcium ion binding"/>
    <property type="evidence" value="ECO:0007669"/>
    <property type="project" value="InterPro"/>
</dbReference>
<evidence type="ECO:0008006" key="10">
    <source>
        <dbReference type="Google" id="ProtNLM"/>
    </source>
</evidence>
<evidence type="ECO:0000259" key="7">
    <source>
        <dbReference type="PROSITE" id="PS50222"/>
    </source>
</evidence>
<dbReference type="GO" id="GO:0004674">
    <property type="term" value="F:protein serine/threonine kinase activity"/>
    <property type="evidence" value="ECO:0007669"/>
    <property type="project" value="UniProtKB-KW"/>
</dbReference>
<evidence type="ECO:0000256" key="1">
    <source>
        <dbReference type="ARBA" id="ARBA00022527"/>
    </source>
</evidence>
<dbReference type="InterPro" id="IPR011009">
    <property type="entry name" value="Kinase-like_dom_sf"/>
</dbReference>
<dbReference type="Gene3D" id="3.30.200.20">
    <property type="entry name" value="Phosphorylase Kinase, domain 1"/>
    <property type="match status" value="1"/>
</dbReference>
<dbReference type="Proteomes" id="UP001190700">
    <property type="component" value="Unassembled WGS sequence"/>
</dbReference>
<gene>
    <name evidence="8" type="ORF">CYMTET_36106</name>
</gene>
<dbReference type="InterPro" id="IPR011992">
    <property type="entry name" value="EF-hand-dom_pair"/>
</dbReference>
<dbReference type="AlphaFoldDB" id="A0AAE0CGK4"/>